<keyword evidence="13 14" id="KW-0472">Membrane</keyword>
<keyword evidence="8" id="KW-0547">Nucleotide-binding</keyword>
<accession>K6CYH2</accession>
<dbReference type="GO" id="GO:0005886">
    <property type="term" value="C:plasma membrane"/>
    <property type="evidence" value="ECO:0007669"/>
    <property type="project" value="UniProtKB-SubCell"/>
</dbReference>
<dbReference type="SMART" id="SM00387">
    <property type="entry name" value="HATPase_c"/>
    <property type="match status" value="1"/>
</dbReference>
<keyword evidence="17" id="KW-1185">Reference proteome</keyword>
<evidence type="ECO:0000256" key="5">
    <source>
        <dbReference type="ARBA" id="ARBA00022553"/>
    </source>
</evidence>
<reference evidence="16 17" key="1">
    <citation type="journal article" date="2012" name="Front. Microbiol.">
        <title>Redundancy and modularity in membrane-associated dissimilatory nitrate reduction in Bacillus.</title>
        <authorList>
            <person name="Heylen K."/>
            <person name="Keltjens J."/>
        </authorList>
    </citation>
    <scope>NUCLEOTIDE SEQUENCE [LARGE SCALE GENOMIC DNA]</scope>
    <source>
        <strain evidence="17">LMG 21833T</strain>
    </source>
</reference>
<dbReference type="PANTHER" id="PTHR43065">
    <property type="entry name" value="SENSOR HISTIDINE KINASE"/>
    <property type="match status" value="1"/>
</dbReference>
<keyword evidence="10" id="KW-0067">ATP-binding</keyword>
<keyword evidence="11 14" id="KW-1133">Transmembrane helix</keyword>
<dbReference type="EC" id="2.7.13.3" evidence="3"/>
<dbReference type="CDD" id="cd00082">
    <property type="entry name" value="HisKA"/>
    <property type="match status" value="1"/>
</dbReference>
<evidence type="ECO:0000256" key="12">
    <source>
        <dbReference type="ARBA" id="ARBA00023012"/>
    </source>
</evidence>
<dbReference type="eggNOG" id="COG4191">
    <property type="taxonomic scope" value="Bacteria"/>
</dbReference>
<comment type="subcellular location">
    <subcellularLocation>
        <location evidence="2">Cell membrane</location>
        <topology evidence="2">Multi-pass membrane protein</topology>
    </subcellularLocation>
</comment>
<dbReference type="SUPFAM" id="SSF47384">
    <property type="entry name" value="Homodimeric domain of signal transducing histidine kinase"/>
    <property type="match status" value="1"/>
</dbReference>
<dbReference type="Gene3D" id="3.30.565.10">
    <property type="entry name" value="Histidine kinase-like ATPase, C-terminal domain"/>
    <property type="match status" value="1"/>
</dbReference>
<dbReference type="InterPro" id="IPR003594">
    <property type="entry name" value="HATPase_dom"/>
</dbReference>
<evidence type="ECO:0000256" key="6">
    <source>
        <dbReference type="ARBA" id="ARBA00022679"/>
    </source>
</evidence>
<feature type="transmembrane region" description="Helical" evidence="14">
    <location>
        <begin position="132"/>
        <end position="151"/>
    </location>
</feature>
<evidence type="ECO:0000256" key="2">
    <source>
        <dbReference type="ARBA" id="ARBA00004651"/>
    </source>
</evidence>
<dbReference type="InterPro" id="IPR036890">
    <property type="entry name" value="HATPase_C_sf"/>
</dbReference>
<dbReference type="PRINTS" id="PR00344">
    <property type="entry name" value="BCTRLSENSOR"/>
</dbReference>
<dbReference type="AlphaFoldDB" id="K6CYH2"/>
<dbReference type="SUPFAM" id="SSF55874">
    <property type="entry name" value="ATPase domain of HSP90 chaperone/DNA topoisomerase II/histidine kinase"/>
    <property type="match status" value="1"/>
</dbReference>
<evidence type="ECO:0000256" key="3">
    <source>
        <dbReference type="ARBA" id="ARBA00012438"/>
    </source>
</evidence>
<feature type="transmembrane region" description="Helical" evidence="14">
    <location>
        <begin position="157"/>
        <end position="180"/>
    </location>
</feature>
<dbReference type="SMART" id="SM00388">
    <property type="entry name" value="HisKA"/>
    <property type="match status" value="1"/>
</dbReference>
<keyword evidence="12" id="KW-0902">Two-component regulatory system</keyword>
<dbReference type="InterPro" id="IPR036097">
    <property type="entry name" value="HisK_dim/P_sf"/>
</dbReference>
<dbReference type="Pfam" id="PF00512">
    <property type="entry name" value="HisKA"/>
    <property type="match status" value="1"/>
</dbReference>
<name>K6CYH2_9BACI</name>
<comment type="caution">
    <text evidence="16">The sequence shown here is derived from an EMBL/GenBank/DDBJ whole genome shotgun (WGS) entry which is preliminary data.</text>
</comment>
<evidence type="ECO:0000256" key="7">
    <source>
        <dbReference type="ARBA" id="ARBA00022692"/>
    </source>
</evidence>
<feature type="domain" description="Histidine kinase" evidence="15">
    <location>
        <begin position="208"/>
        <end position="414"/>
    </location>
</feature>
<proteinExistence type="predicted"/>
<dbReference type="GO" id="GO:0000155">
    <property type="term" value="F:phosphorelay sensor kinase activity"/>
    <property type="evidence" value="ECO:0007669"/>
    <property type="project" value="InterPro"/>
</dbReference>
<evidence type="ECO:0000256" key="14">
    <source>
        <dbReference type="SAM" id="Phobius"/>
    </source>
</evidence>
<dbReference type="RefSeq" id="WP_007087311.1">
    <property type="nucleotide sequence ID" value="NZ_AJLS01000137.1"/>
</dbReference>
<evidence type="ECO:0000256" key="1">
    <source>
        <dbReference type="ARBA" id="ARBA00000085"/>
    </source>
</evidence>
<feature type="transmembrane region" description="Helical" evidence="14">
    <location>
        <begin position="68"/>
        <end position="96"/>
    </location>
</feature>
<keyword evidence="4" id="KW-1003">Cell membrane</keyword>
<dbReference type="PATRIC" id="fig|1117379.3.peg.4476"/>
<keyword evidence="5" id="KW-0597">Phosphoprotein</keyword>
<organism evidence="16 17">
    <name type="scientific">Neobacillus bataviensis LMG 21833</name>
    <dbReference type="NCBI Taxonomy" id="1117379"/>
    <lineage>
        <taxon>Bacteria</taxon>
        <taxon>Bacillati</taxon>
        <taxon>Bacillota</taxon>
        <taxon>Bacilli</taxon>
        <taxon>Bacillales</taxon>
        <taxon>Bacillaceae</taxon>
        <taxon>Neobacillus</taxon>
    </lineage>
</organism>
<evidence type="ECO:0000313" key="16">
    <source>
        <dbReference type="EMBL" id="EKN65282.1"/>
    </source>
</evidence>
<dbReference type="GO" id="GO:0071555">
    <property type="term" value="P:cell wall organization"/>
    <property type="evidence" value="ECO:0007669"/>
    <property type="project" value="InterPro"/>
</dbReference>
<evidence type="ECO:0000256" key="11">
    <source>
        <dbReference type="ARBA" id="ARBA00022989"/>
    </source>
</evidence>
<keyword evidence="7 14" id="KW-0812">Transmembrane</keyword>
<dbReference type="GO" id="GO:0005524">
    <property type="term" value="F:ATP binding"/>
    <property type="evidence" value="ECO:0007669"/>
    <property type="project" value="UniProtKB-KW"/>
</dbReference>
<dbReference type="Pfam" id="PF07694">
    <property type="entry name" value="5TM-5TMR_LYT"/>
    <property type="match status" value="1"/>
</dbReference>
<protein>
    <recommendedName>
        <fullName evidence="3">histidine kinase</fullName>
        <ecNumber evidence="3">2.7.13.3</ecNumber>
    </recommendedName>
</protein>
<evidence type="ECO:0000256" key="9">
    <source>
        <dbReference type="ARBA" id="ARBA00022777"/>
    </source>
</evidence>
<evidence type="ECO:0000313" key="17">
    <source>
        <dbReference type="Proteomes" id="UP000006316"/>
    </source>
</evidence>
<evidence type="ECO:0000256" key="4">
    <source>
        <dbReference type="ARBA" id="ARBA00022475"/>
    </source>
</evidence>
<dbReference type="Pfam" id="PF02518">
    <property type="entry name" value="HATPase_c"/>
    <property type="match status" value="1"/>
</dbReference>
<evidence type="ECO:0000259" key="15">
    <source>
        <dbReference type="PROSITE" id="PS50109"/>
    </source>
</evidence>
<evidence type="ECO:0000256" key="13">
    <source>
        <dbReference type="ARBA" id="ARBA00023136"/>
    </source>
</evidence>
<dbReference type="OrthoDB" id="9815750at2"/>
<evidence type="ECO:0000256" key="8">
    <source>
        <dbReference type="ARBA" id="ARBA00022741"/>
    </source>
</evidence>
<dbReference type="Gene3D" id="1.10.287.130">
    <property type="match status" value="1"/>
</dbReference>
<dbReference type="InterPro" id="IPR011620">
    <property type="entry name" value="Sig_transdc_His_kinase_LytS_TM"/>
</dbReference>
<dbReference type="PANTHER" id="PTHR43065:SF46">
    <property type="entry name" value="C4-DICARBOXYLATE TRANSPORT SENSOR PROTEIN DCTB"/>
    <property type="match status" value="1"/>
</dbReference>
<feature type="transmembrane region" description="Helical" evidence="14">
    <location>
        <begin position="7"/>
        <end position="25"/>
    </location>
</feature>
<sequence>MNLDVDIILYQVVVVLLPISVYHLFFHEQDSERRKPLSKLSFILIIILVLAMSFPAKFSAGYIYDFRIVPFIIAFVYGGTFPGLLSTAVLLGYRYFIGGDGFYIVLINYSLTCIVFILMQDQYELFKKKNKLMFVSSVFWANTIIVILTLLTKNQLAQIPFMFGFYFITWICLLMVIFIMENVNQQTEMREKLQKDERLNVISQLAASVAHEVRNPLTSVRGFLQLMREDENLKNEQKHYIEIALTELDHAQSIINDYLSLAKPNTEGLTIVHISEEVRKTVALMTSYSNIQNISIQMNVQDGLYIKGNKGEMKQVLVNIIKNGIEALETGGDLHVHTFEAGGEIVIQIIDSGKGMTKSQLARLGTPFYTTKEKGTGVGLTISFQLIHAMKGVISVESHLGQGTAFTIRFPSLPDPSTAGSLSNRDEILNRENIS</sequence>
<dbReference type="STRING" id="1117379.BABA_21596"/>
<comment type="catalytic activity">
    <reaction evidence="1">
        <text>ATP + protein L-histidine = ADP + protein N-phospho-L-histidine.</text>
        <dbReference type="EC" id="2.7.13.3"/>
    </reaction>
</comment>
<feature type="transmembrane region" description="Helical" evidence="14">
    <location>
        <begin position="37"/>
        <end position="56"/>
    </location>
</feature>
<dbReference type="PROSITE" id="PS50109">
    <property type="entry name" value="HIS_KIN"/>
    <property type="match status" value="1"/>
</dbReference>
<keyword evidence="9 16" id="KW-0418">Kinase</keyword>
<gene>
    <name evidence="16" type="ORF">BABA_21596</name>
</gene>
<dbReference type="Proteomes" id="UP000006316">
    <property type="component" value="Unassembled WGS sequence"/>
</dbReference>
<dbReference type="EMBL" id="AJLS01000137">
    <property type="protein sequence ID" value="EKN65282.1"/>
    <property type="molecule type" value="Genomic_DNA"/>
</dbReference>
<dbReference type="InterPro" id="IPR005467">
    <property type="entry name" value="His_kinase_dom"/>
</dbReference>
<keyword evidence="6" id="KW-0808">Transferase</keyword>
<evidence type="ECO:0000256" key="10">
    <source>
        <dbReference type="ARBA" id="ARBA00022840"/>
    </source>
</evidence>
<dbReference type="InterPro" id="IPR004358">
    <property type="entry name" value="Sig_transdc_His_kin-like_C"/>
</dbReference>
<dbReference type="InterPro" id="IPR003661">
    <property type="entry name" value="HisK_dim/P_dom"/>
</dbReference>
<feature type="transmembrane region" description="Helical" evidence="14">
    <location>
        <begin position="102"/>
        <end position="120"/>
    </location>
</feature>